<comment type="caution">
    <text evidence="4">The sequence shown here is derived from an EMBL/GenBank/DDBJ whole genome shotgun (WGS) entry which is preliminary data.</text>
</comment>
<reference evidence="4 5" key="1">
    <citation type="submission" date="2017-10" db="EMBL/GenBank/DDBJ databases">
        <title>Extensive intraspecific genome diversity in a model arbuscular mycorrhizal fungus.</title>
        <authorList>
            <person name="Chen E.C.H."/>
            <person name="Morin E."/>
            <person name="Baudet D."/>
            <person name="Noel J."/>
            <person name="Ndikumana S."/>
            <person name="Charron P."/>
            <person name="St-Onge C."/>
            <person name="Giorgi J."/>
            <person name="Grigoriev I.V."/>
            <person name="Roux C."/>
            <person name="Martin F.M."/>
            <person name="Corradi N."/>
        </authorList>
    </citation>
    <scope>NUCLEOTIDE SEQUENCE [LARGE SCALE GENOMIC DNA]</scope>
    <source>
        <strain evidence="4 5">A1</strain>
    </source>
</reference>
<feature type="compositionally biased region" description="Basic and acidic residues" evidence="2">
    <location>
        <begin position="676"/>
        <end position="689"/>
    </location>
</feature>
<dbReference type="PANTHER" id="PTHR11792">
    <property type="entry name" value="ARRESTIN"/>
    <property type="match status" value="1"/>
</dbReference>
<evidence type="ECO:0000256" key="1">
    <source>
        <dbReference type="ARBA" id="ARBA00005298"/>
    </source>
</evidence>
<feature type="region of interest" description="Disordered" evidence="2">
    <location>
        <begin position="865"/>
        <end position="884"/>
    </location>
</feature>
<feature type="region of interest" description="Disordered" evidence="2">
    <location>
        <begin position="657"/>
        <end position="744"/>
    </location>
</feature>
<feature type="compositionally biased region" description="Basic and acidic residues" evidence="2">
    <location>
        <begin position="1135"/>
        <end position="1145"/>
    </location>
</feature>
<dbReference type="InterPro" id="IPR014752">
    <property type="entry name" value="Arrestin-like_C"/>
</dbReference>
<dbReference type="Gene3D" id="2.60.40.640">
    <property type="match status" value="2"/>
</dbReference>
<gene>
    <name evidence="4" type="ORF">RhiirA1_535845</name>
</gene>
<evidence type="ECO:0000313" key="5">
    <source>
        <dbReference type="Proteomes" id="UP000232688"/>
    </source>
</evidence>
<organism evidence="4 5">
    <name type="scientific">Rhizophagus irregularis</name>
    <dbReference type="NCBI Taxonomy" id="588596"/>
    <lineage>
        <taxon>Eukaryota</taxon>
        <taxon>Fungi</taxon>
        <taxon>Fungi incertae sedis</taxon>
        <taxon>Mucoromycota</taxon>
        <taxon>Glomeromycotina</taxon>
        <taxon>Glomeromycetes</taxon>
        <taxon>Glomerales</taxon>
        <taxon>Glomeraceae</taxon>
        <taxon>Rhizophagus</taxon>
    </lineage>
</organism>
<dbReference type="VEuPathDB" id="FungiDB:FUN_006884"/>
<comment type="similarity">
    <text evidence="1">Belongs to the arrestin family.</text>
</comment>
<protein>
    <recommendedName>
        <fullName evidence="3">Arrestin C-terminal-like domain-containing protein</fullName>
    </recommendedName>
</protein>
<feature type="region of interest" description="Disordered" evidence="2">
    <location>
        <begin position="1128"/>
        <end position="1153"/>
    </location>
</feature>
<feature type="region of interest" description="Disordered" evidence="2">
    <location>
        <begin position="577"/>
        <end position="606"/>
    </location>
</feature>
<feature type="compositionally biased region" description="Polar residues" evidence="2">
    <location>
        <begin position="1004"/>
        <end position="1017"/>
    </location>
</feature>
<sequence length="1178" mass="128198">MSVISGGSDYDRLPFGSSPSSVVSYPINQDYPGGAQSVMSSAVTAANSILPPEQANINFKPTTTAVTKISKLKLHVLLDSTIYTAGGILTGRLALTSSTARSIKLGEISVELTAFEELSVKEYTASQSFLSSRLVFQSENLPPSNAVHGPKDNGYWTAKKGKTTFPFAFKIPVDAPSSVTYASLASLKYVVTGVVQFFNNNKADTLFKSKEALIVEAWDGQNPIYKQPVNETNMKQLWMGGSGAVTLEGTLSETLFQSGGNVSVQVRVKNETKRRVQGIKVAITHKLLILANKHKKEIDDVKVVGDTITEEWFKNKDFLFDCGEDRSTTIHMNVPRNARTIRNTALFEVVCFIVVSLYLGPFTKDLTVHLPVYIAHSASLQPAPIADADLNVFPNHYNMMDENAEFFVEDTRQDDDDVLGLVSTPVNIPKKGGRVLPWSNEEDDSRGHYSPAKGSAGSYIFGSASPKKLGSFASSLLGRPKQMSPPNPSKLIAKSPPLAPASPYAYIPAIERVRYLSFSTQEQGAIQKRPFAATSGLGGIGQHNGSQVSQVSPPTSEYEFINAPSEPSKNIQTWLDKQQNDNQSEGSSPALSEGSEPVVTPSGKSPWAHINQTQEIANTSSPPGPSGLTLLMKQKAQMPRIQDNMFEDIVSTTSNDTYGAYENVPKGRPLPTPTPKPKEPEVNNEKKPDFVQVPGLEQEKPKSSNTNDAVNGGGNLSSLFKWGTSWIGYGNGGSNNQSQTSFESNEKTLLQNIEENTSNENPKNRPRRQLPPPPTTTTTTAAATNNITDNASVITTQDENQVPKTRPRRSLPAPPSSVPQMPITPNNPIIEEEENTSNYISNSPPRNDITKPLNVEQINKITPVTTEQKSPLKVTSPEQSSPPKRSYLAGIPINKASIFAALGQKPLGMSSTPPPAPVVSPKKASPVVLSTSPPKQFNVKRKPVELNSLLKNNPEIEMIKNELKASENSNEIENSNENIQLPTTNKVTSPTKYKLAIPPPVPQKSISKSTKATSVTSPIPIDNKNNETNSSIPIDNKNNETNSSIPIDNKNNETNSSIPIDNKNNETNSPIPIDDKNNETKLSPPNSPIDPKKVLAAPTTYINTTIAKPIVASNEKNNLEERLLITNNNNKKKRNNENTEEEGKLTAKITEPPKSVLSPRLQDYINNYNKATMGVDKN</sequence>
<proteinExistence type="inferred from homology"/>
<feature type="compositionally biased region" description="Polar residues" evidence="2">
    <location>
        <begin position="785"/>
        <end position="803"/>
    </location>
</feature>
<feature type="region of interest" description="Disordered" evidence="2">
    <location>
        <begin position="537"/>
        <end position="562"/>
    </location>
</feature>
<feature type="compositionally biased region" description="Polar residues" evidence="2">
    <location>
        <begin position="577"/>
        <end position="590"/>
    </location>
</feature>
<feature type="compositionally biased region" description="Polar residues" evidence="2">
    <location>
        <begin position="543"/>
        <end position="555"/>
    </location>
</feature>
<dbReference type="EMBL" id="LLXH01000486">
    <property type="protein sequence ID" value="PKC66132.1"/>
    <property type="molecule type" value="Genomic_DNA"/>
</dbReference>
<feature type="region of interest" description="Disordered" evidence="2">
    <location>
        <begin position="993"/>
        <end position="1092"/>
    </location>
</feature>
<dbReference type="Proteomes" id="UP000232688">
    <property type="component" value="Unassembled WGS sequence"/>
</dbReference>
<accession>A0A2N0RS66</accession>
<dbReference type="SMART" id="SM01017">
    <property type="entry name" value="Arrestin_C"/>
    <property type="match status" value="1"/>
</dbReference>
<dbReference type="Pfam" id="PF02752">
    <property type="entry name" value="Arrestin_C"/>
    <property type="match status" value="1"/>
</dbReference>
<evidence type="ECO:0000313" key="4">
    <source>
        <dbReference type="EMBL" id="PKC66132.1"/>
    </source>
</evidence>
<feature type="region of interest" description="Disordered" evidence="2">
    <location>
        <begin position="432"/>
        <end position="451"/>
    </location>
</feature>
<dbReference type="InterPro" id="IPR000698">
    <property type="entry name" value="Arrestin"/>
</dbReference>
<dbReference type="VEuPathDB" id="FungiDB:RhiirA1_535845"/>
<feature type="domain" description="Arrestin C-terminal-like" evidence="3">
    <location>
        <begin position="241"/>
        <end position="379"/>
    </location>
</feature>
<name>A0A2N0RS66_9GLOM</name>
<reference evidence="4 5" key="2">
    <citation type="submission" date="2017-10" db="EMBL/GenBank/DDBJ databases">
        <title>Genome analyses suggest a sexual origin of heterokaryosis in a supposedly ancient asexual fungus.</title>
        <authorList>
            <person name="Corradi N."/>
            <person name="Sedzielewska K."/>
            <person name="Noel J."/>
            <person name="Charron P."/>
            <person name="Farinelli L."/>
            <person name="Marton T."/>
            <person name="Kruger M."/>
            <person name="Pelin A."/>
            <person name="Brachmann A."/>
            <person name="Corradi N."/>
        </authorList>
    </citation>
    <scope>NUCLEOTIDE SEQUENCE [LARGE SCALE GENOMIC DNA]</scope>
    <source>
        <strain evidence="4 5">A1</strain>
    </source>
</reference>
<evidence type="ECO:0000256" key="2">
    <source>
        <dbReference type="SAM" id="MobiDB-lite"/>
    </source>
</evidence>
<dbReference type="Pfam" id="PF00339">
    <property type="entry name" value="Arrestin_N"/>
    <property type="match status" value="1"/>
</dbReference>
<feature type="region of interest" description="Disordered" evidence="2">
    <location>
        <begin position="911"/>
        <end position="934"/>
    </location>
</feature>
<feature type="compositionally biased region" description="Low complexity" evidence="2">
    <location>
        <begin position="919"/>
        <end position="928"/>
    </location>
</feature>
<dbReference type="GO" id="GO:0002031">
    <property type="term" value="P:G protein-coupled receptor internalization"/>
    <property type="evidence" value="ECO:0007669"/>
    <property type="project" value="TreeGrafter"/>
</dbReference>
<dbReference type="VEuPathDB" id="FungiDB:RhiirFUN_009854"/>
<dbReference type="GO" id="GO:0007165">
    <property type="term" value="P:signal transduction"/>
    <property type="evidence" value="ECO:0007669"/>
    <property type="project" value="InterPro"/>
</dbReference>
<dbReference type="PANTHER" id="PTHR11792:SF17">
    <property type="entry name" value="KURTZ ARRESTIN"/>
    <property type="match status" value="1"/>
</dbReference>
<dbReference type="SUPFAM" id="SSF81296">
    <property type="entry name" value="E set domains"/>
    <property type="match status" value="1"/>
</dbReference>
<dbReference type="InterPro" id="IPR014756">
    <property type="entry name" value="Ig_E-set"/>
</dbReference>
<feature type="region of interest" description="Disordered" evidence="2">
    <location>
        <begin position="476"/>
        <end position="497"/>
    </location>
</feature>
<dbReference type="InterPro" id="IPR011022">
    <property type="entry name" value="Arrestin_C-like"/>
</dbReference>
<dbReference type="GO" id="GO:0001664">
    <property type="term" value="F:G protein-coupled receptor binding"/>
    <property type="evidence" value="ECO:0007669"/>
    <property type="project" value="TreeGrafter"/>
</dbReference>
<dbReference type="GO" id="GO:0005737">
    <property type="term" value="C:cytoplasm"/>
    <property type="evidence" value="ECO:0007669"/>
    <property type="project" value="TreeGrafter"/>
</dbReference>
<dbReference type="InterPro" id="IPR011021">
    <property type="entry name" value="Arrestin-like_N"/>
</dbReference>
<feature type="region of interest" description="Disordered" evidence="2">
    <location>
        <begin position="756"/>
        <end position="829"/>
    </location>
</feature>
<evidence type="ECO:0000259" key="3">
    <source>
        <dbReference type="SMART" id="SM01017"/>
    </source>
</evidence>
<dbReference type="AlphaFoldDB" id="A0A2N0RS66"/>